<evidence type="ECO:0000313" key="1">
    <source>
        <dbReference type="EMBL" id="KAF3066079.1"/>
    </source>
</evidence>
<dbReference type="Proteomes" id="UP000801864">
    <property type="component" value="Unassembled WGS sequence"/>
</dbReference>
<accession>A0A9P5C965</accession>
<sequence>MASHHRDVVGIELLPPGMMLHGQPVVEMLFASPWSSSGVKKSRRKYLYPALIKRLEYGEKTAKVKGGRWRP</sequence>
<gene>
    <name evidence="1" type="ORF">CFAM422_009349</name>
</gene>
<comment type="caution">
    <text evidence="1">The sequence shown here is derived from an EMBL/GenBank/DDBJ whole genome shotgun (WGS) entry which is preliminary data.</text>
</comment>
<dbReference type="EMBL" id="QLNT01000017">
    <property type="protein sequence ID" value="KAF3066079.1"/>
    <property type="molecule type" value="Genomic_DNA"/>
</dbReference>
<name>A0A9P5C965_9HYPO</name>
<reference evidence="1 2" key="1">
    <citation type="submission" date="2018-06" db="EMBL/GenBank/DDBJ databases">
        <title>Genome analysis of cellulolytic fungus Trichoderma lentiforme CFAM-422.</title>
        <authorList>
            <person name="Steindorff A.S."/>
            <person name="Formighieri E.F."/>
            <person name="Midorikawa G.E.O."/>
            <person name="Tamietti M.S."/>
            <person name="Ramos E.Z."/>
            <person name="Silva A.S."/>
            <person name="Bon E.P.S."/>
            <person name="Mendes T.D."/>
            <person name="Damaso M.C.T."/>
            <person name="Favaro L.C.L."/>
        </authorList>
    </citation>
    <scope>NUCLEOTIDE SEQUENCE [LARGE SCALE GENOMIC DNA]</scope>
    <source>
        <strain evidence="1 2">CFAM-422</strain>
    </source>
</reference>
<evidence type="ECO:0000313" key="2">
    <source>
        <dbReference type="Proteomes" id="UP000801864"/>
    </source>
</evidence>
<keyword evidence="2" id="KW-1185">Reference proteome</keyword>
<proteinExistence type="predicted"/>
<dbReference type="AlphaFoldDB" id="A0A9P5C965"/>
<organism evidence="1 2">
    <name type="scientific">Trichoderma lentiforme</name>
    <dbReference type="NCBI Taxonomy" id="1567552"/>
    <lineage>
        <taxon>Eukaryota</taxon>
        <taxon>Fungi</taxon>
        <taxon>Dikarya</taxon>
        <taxon>Ascomycota</taxon>
        <taxon>Pezizomycotina</taxon>
        <taxon>Sordariomycetes</taxon>
        <taxon>Hypocreomycetidae</taxon>
        <taxon>Hypocreales</taxon>
        <taxon>Hypocreaceae</taxon>
        <taxon>Trichoderma</taxon>
    </lineage>
</organism>
<protein>
    <submittedName>
        <fullName evidence="1">Uncharacterized protein</fullName>
    </submittedName>
</protein>